<dbReference type="SUPFAM" id="SSF54427">
    <property type="entry name" value="NTF2-like"/>
    <property type="match status" value="1"/>
</dbReference>
<dbReference type="InterPro" id="IPR009798">
    <property type="entry name" value="Wun1-like"/>
</dbReference>
<protein>
    <submittedName>
        <fullName evidence="2">Wound-induced protein 1</fullName>
    </submittedName>
</protein>
<evidence type="ECO:0000313" key="2">
    <source>
        <dbReference type="RefSeq" id="XP_010938273.1"/>
    </source>
</evidence>
<dbReference type="Gene3D" id="3.10.450.50">
    <property type="match status" value="1"/>
</dbReference>
<dbReference type="KEGG" id="egu:105057365"/>
<keyword evidence="1" id="KW-1185">Reference proteome</keyword>
<accession>A0A6I9S6A5</accession>
<reference evidence="2" key="1">
    <citation type="submission" date="2025-08" db="UniProtKB">
        <authorList>
            <consortium name="RefSeq"/>
        </authorList>
    </citation>
    <scope>IDENTIFICATION</scope>
</reference>
<dbReference type="PANTHER" id="PTHR33703">
    <property type="entry name" value="OS07G0691300 PROTEIN"/>
    <property type="match status" value="1"/>
</dbReference>
<sequence length="157" mass="17864">MASSKDGNKRLVESLYEALSRGDTEAVAGLMAEDLEWWFHGPRRCEHMRRVLTGEAGHGDHFRFVPRRVTEVGEGGWVVAEGWEGDQAYWVHAWAVEDGVITRFREYFNTWVTVRELSPRMPTEASSSRGSREAPALWQSEALVHLRRSLPTLVLAI</sequence>
<dbReference type="PANTHER" id="PTHR33703:SF16">
    <property type="entry name" value="OS05G0342100 PROTEIN"/>
    <property type="match status" value="1"/>
</dbReference>
<organism evidence="1 2">
    <name type="scientific">Elaeis guineensis var. tenera</name>
    <name type="common">Oil palm</name>
    <dbReference type="NCBI Taxonomy" id="51953"/>
    <lineage>
        <taxon>Eukaryota</taxon>
        <taxon>Viridiplantae</taxon>
        <taxon>Streptophyta</taxon>
        <taxon>Embryophyta</taxon>
        <taxon>Tracheophyta</taxon>
        <taxon>Spermatophyta</taxon>
        <taxon>Magnoliopsida</taxon>
        <taxon>Liliopsida</taxon>
        <taxon>Arecaceae</taxon>
        <taxon>Arecoideae</taxon>
        <taxon>Cocoseae</taxon>
        <taxon>Elaeidinae</taxon>
        <taxon>Elaeis</taxon>
    </lineage>
</organism>
<dbReference type="FunCoup" id="A0A6I9S6A5">
    <property type="interactions" value="10"/>
</dbReference>
<dbReference type="Proteomes" id="UP000504607">
    <property type="component" value="Chromosome 14"/>
</dbReference>
<gene>
    <name evidence="2" type="primary">LOC105057365</name>
</gene>
<dbReference type="InterPro" id="IPR032710">
    <property type="entry name" value="NTF2-like_dom_sf"/>
</dbReference>
<name>A0A6I9S6A5_ELAGV</name>
<dbReference type="RefSeq" id="XP_010938273.1">
    <property type="nucleotide sequence ID" value="XM_010939971.3"/>
</dbReference>
<dbReference type="AlphaFoldDB" id="A0A6I9S6A5"/>
<dbReference type="OrthoDB" id="1922476at2759"/>
<proteinExistence type="predicted"/>
<evidence type="ECO:0000313" key="1">
    <source>
        <dbReference type="Proteomes" id="UP000504607"/>
    </source>
</evidence>
<dbReference type="Pfam" id="PF07107">
    <property type="entry name" value="WI12"/>
    <property type="match status" value="1"/>
</dbReference>
<dbReference type="GeneID" id="105057365"/>
<dbReference type="InParanoid" id="A0A6I9S6A5"/>